<evidence type="ECO:0000313" key="2">
    <source>
        <dbReference type="WBParaSite" id="L893_g9386.t1"/>
    </source>
</evidence>
<proteinExistence type="predicted"/>
<organism evidence="1 2">
    <name type="scientific">Steinernema glaseri</name>
    <dbReference type="NCBI Taxonomy" id="37863"/>
    <lineage>
        <taxon>Eukaryota</taxon>
        <taxon>Metazoa</taxon>
        <taxon>Ecdysozoa</taxon>
        <taxon>Nematoda</taxon>
        <taxon>Chromadorea</taxon>
        <taxon>Rhabditida</taxon>
        <taxon>Tylenchina</taxon>
        <taxon>Panagrolaimomorpha</taxon>
        <taxon>Strongyloidoidea</taxon>
        <taxon>Steinernematidae</taxon>
        <taxon>Steinernema</taxon>
    </lineage>
</organism>
<evidence type="ECO:0000313" key="1">
    <source>
        <dbReference type="Proteomes" id="UP000095287"/>
    </source>
</evidence>
<dbReference type="WBParaSite" id="L893_g9386.t1">
    <property type="protein sequence ID" value="L893_g9386.t1"/>
    <property type="gene ID" value="L893_g9386"/>
</dbReference>
<name>A0A1I8ATQ4_9BILA</name>
<reference evidence="2" key="1">
    <citation type="submission" date="2016-11" db="UniProtKB">
        <authorList>
            <consortium name="WormBaseParasite"/>
        </authorList>
    </citation>
    <scope>IDENTIFICATION</scope>
</reference>
<keyword evidence="1" id="KW-1185">Reference proteome</keyword>
<sequence length="117" mass="12623">MMTSSITRSIGASSSVTSARTVHTCDGGNRITILLTCTVVLNLKSLVALHGSESCNLPTTLIALNLHSTVTSLTVLLFTKPICHFLKIMAGTYIIYGHVTKGQTLFETNTIILLQRM</sequence>
<protein>
    <submittedName>
        <fullName evidence="2">TPT domain-containing protein</fullName>
    </submittedName>
</protein>
<dbReference type="AlphaFoldDB" id="A0A1I8ATQ4"/>
<dbReference type="Proteomes" id="UP000095287">
    <property type="component" value="Unplaced"/>
</dbReference>
<accession>A0A1I8ATQ4</accession>